<feature type="compositionally biased region" description="Basic and acidic residues" evidence="2">
    <location>
        <begin position="354"/>
        <end position="371"/>
    </location>
</feature>
<feature type="compositionally biased region" description="Low complexity" evidence="2">
    <location>
        <begin position="372"/>
        <end position="388"/>
    </location>
</feature>
<dbReference type="Pfam" id="PF09184">
    <property type="entry name" value="PPP4R2"/>
    <property type="match status" value="1"/>
</dbReference>
<dbReference type="PANTHER" id="PTHR16487">
    <property type="entry name" value="PPP4R2-RELATED PROTEIN"/>
    <property type="match status" value="1"/>
</dbReference>
<dbReference type="InterPro" id="IPR015267">
    <property type="entry name" value="PPP4R2"/>
</dbReference>
<dbReference type="GO" id="GO:0030289">
    <property type="term" value="C:protein phosphatase 4 complex"/>
    <property type="evidence" value="ECO:0007669"/>
    <property type="project" value="InterPro"/>
</dbReference>
<evidence type="ECO:0000313" key="3">
    <source>
        <dbReference type="EMBL" id="KAK1925059.1"/>
    </source>
</evidence>
<dbReference type="GO" id="GO:0005634">
    <property type="term" value="C:nucleus"/>
    <property type="evidence" value="ECO:0007669"/>
    <property type="project" value="TreeGrafter"/>
</dbReference>
<organism evidence="3 4">
    <name type="scientific">Papiliotrema laurentii</name>
    <name type="common">Cryptococcus laurentii</name>
    <dbReference type="NCBI Taxonomy" id="5418"/>
    <lineage>
        <taxon>Eukaryota</taxon>
        <taxon>Fungi</taxon>
        <taxon>Dikarya</taxon>
        <taxon>Basidiomycota</taxon>
        <taxon>Agaricomycotina</taxon>
        <taxon>Tremellomycetes</taxon>
        <taxon>Tremellales</taxon>
        <taxon>Rhynchogastremaceae</taxon>
        <taxon>Papiliotrema</taxon>
    </lineage>
</organism>
<gene>
    <name evidence="3" type="ORF">DB88DRAFT_248482</name>
</gene>
<dbReference type="EMBL" id="JAODAN010000004">
    <property type="protein sequence ID" value="KAK1925059.1"/>
    <property type="molecule type" value="Genomic_DNA"/>
</dbReference>
<dbReference type="GO" id="GO:0005737">
    <property type="term" value="C:cytoplasm"/>
    <property type="evidence" value="ECO:0007669"/>
    <property type="project" value="TreeGrafter"/>
</dbReference>
<accession>A0AAD9L773</accession>
<dbReference type="GO" id="GO:0019888">
    <property type="term" value="F:protein phosphatase regulator activity"/>
    <property type="evidence" value="ECO:0007669"/>
    <property type="project" value="InterPro"/>
</dbReference>
<reference evidence="3" key="1">
    <citation type="submission" date="2023-02" db="EMBL/GenBank/DDBJ databases">
        <title>Identification and recombinant expression of a fungal hydrolase from Papiliotrema laurentii that hydrolyzes apple cutin and clears colloidal polyester polyurethane.</title>
        <authorList>
            <consortium name="DOE Joint Genome Institute"/>
            <person name="Roman V.A."/>
            <person name="Bojanowski C."/>
            <person name="Crable B.R."/>
            <person name="Wagner D.N."/>
            <person name="Hung C.S."/>
            <person name="Nadeau L.J."/>
            <person name="Schratz L."/>
            <person name="Haridas S."/>
            <person name="Pangilinan J."/>
            <person name="Lipzen A."/>
            <person name="Na H."/>
            <person name="Yan M."/>
            <person name="Ng V."/>
            <person name="Grigoriev I.V."/>
            <person name="Spatafora J.W."/>
            <person name="Barlow D."/>
            <person name="Biffinger J."/>
            <person name="Kelley-Loughnane N."/>
            <person name="Varaljay V.A."/>
            <person name="Crookes-Goodson W.J."/>
        </authorList>
    </citation>
    <scope>NUCLEOTIDE SEQUENCE</scope>
    <source>
        <strain evidence="3">5307AH</strain>
    </source>
</reference>
<feature type="compositionally biased region" description="Low complexity" evidence="2">
    <location>
        <begin position="104"/>
        <end position="137"/>
    </location>
</feature>
<feature type="compositionally biased region" description="Polar residues" evidence="2">
    <location>
        <begin position="63"/>
        <end position="80"/>
    </location>
</feature>
<proteinExistence type="inferred from homology"/>
<feature type="region of interest" description="Disordered" evidence="2">
    <location>
        <begin position="267"/>
        <end position="455"/>
    </location>
</feature>
<evidence type="ECO:0000313" key="4">
    <source>
        <dbReference type="Proteomes" id="UP001182556"/>
    </source>
</evidence>
<protein>
    <submittedName>
        <fullName evidence="3">Uncharacterized protein</fullName>
    </submittedName>
</protein>
<comment type="similarity">
    <text evidence="1">Belongs to the PPP4R2 family.</text>
</comment>
<evidence type="ECO:0000256" key="1">
    <source>
        <dbReference type="ARBA" id="ARBA00009207"/>
    </source>
</evidence>
<dbReference type="Proteomes" id="UP001182556">
    <property type="component" value="Unassembled WGS sequence"/>
</dbReference>
<feature type="region of interest" description="Disordered" evidence="2">
    <location>
        <begin position="1"/>
        <end position="22"/>
    </location>
</feature>
<dbReference type="PANTHER" id="PTHR16487:SF0">
    <property type="entry name" value="PROTEIN PHOSPHATASE 4 REGULATORY SUBUNIT 2-RELATED"/>
    <property type="match status" value="1"/>
</dbReference>
<feature type="region of interest" description="Disordered" evidence="2">
    <location>
        <begin position="57"/>
        <end position="173"/>
    </location>
</feature>
<evidence type="ECO:0000256" key="2">
    <source>
        <dbReference type="SAM" id="MobiDB-lite"/>
    </source>
</evidence>
<comment type="caution">
    <text evidence="3">The sequence shown here is derived from an EMBL/GenBank/DDBJ whole genome shotgun (WGS) entry which is preliminary data.</text>
</comment>
<dbReference type="AlphaFoldDB" id="A0AAD9L773"/>
<keyword evidence="4" id="KW-1185">Reference proteome</keyword>
<sequence>MTVTQSPISPATRKSGGGSGDAILTKLAETNTFDSDWPTLRDHLRVALDASLQAFLSREPPRSATQSAPGPSVSPSTSLSHLEDKPPAESLLLSPSQTASVPTDPNSSSSDGNLSPSTATSAESSEPVPSTPGGLIIPPFPPLDRSRKRRDSLSRGSSPRLNGHARPQPMMPDEEWDEDVIIGGKKLPGWMDEHDARKEIERVGKILEELEYPPFTIQRIAELLDQPMAMHSSIGKFLRAVEKALLVNTPWEPPSYTYVPPSQTTGEAIFGAGGSTSSASSDAGSDEDSLLPPGASTPMFSPIPFLRHPNADESPSMEVDGQGSNSRGQEEGLMSPLMLGGNSEHGANLASSDKSPKDEHAAGGASDESHPKSASPTTPAHPASSSTPVTIGPSDPGHQSYLGRVDELDTGPLAQPANSNGEKTERDDEIMTPGTGEGGNMAPHGMSDKPVPISSTTVLGDEERKIAGIPKASLGERFVKADETSASDVSK</sequence>
<feature type="compositionally biased region" description="Polar residues" evidence="2">
    <location>
        <begin position="93"/>
        <end position="103"/>
    </location>
</feature>
<name>A0AAD9L773_PAPLA</name>